<dbReference type="NCBIfam" id="TIGR00528">
    <property type="entry name" value="gcvT"/>
    <property type="match status" value="1"/>
</dbReference>
<dbReference type="Gene3D" id="3.30.1360.120">
    <property type="entry name" value="Probable tRNA modification gtpase trme, domain 1"/>
    <property type="match status" value="1"/>
</dbReference>
<dbReference type="Gene3D" id="2.40.30.110">
    <property type="entry name" value="Aminomethyltransferase beta-barrel domains"/>
    <property type="match status" value="1"/>
</dbReference>
<dbReference type="InterPro" id="IPR028896">
    <property type="entry name" value="GcvT/YgfZ/DmdA"/>
</dbReference>
<comment type="subunit">
    <text evidence="7">The glycine cleavage system is composed of four proteins: P, T, L and H.</text>
</comment>
<dbReference type="InterPro" id="IPR013977">
    <property type="entry name" value="GcvT_C"/>
</dbReference>
<protein>
    <recommendedName>
        <fullName evidence="2 7">Aminomethyltransferase</fullName>
        <ecNumber evidence="2 7">2.1.2.10</ecNumber>
    </recommendedName>
    <alternativeName>
        <fullName evidence="5 7">Glycine cleavage system T protein</fullName>
    </alternativeName>
</protein>
<dbReference type="Gene3D" id="4.10.1250.10">
    <property type="entry name" value="Aminomethyltransferase fragment"/>
    <property type="match status" value="1"/>
</dbReference>
<dbReference type="InterPro" id="IPR022903">
    <property type="entry name" value="GcvT_bac"/>
</dbReference>
<evidence type="ECO:0000256" key="5">
    <source>
        <dbReference type="ARBA" id="ARBA00031395"/>
    </source>
</evidence>
<name>A0ABX2VCU1_9BACL</name>
<evidence type="ECO:0000256" key="1">
    <source>
        <dbReference type="ARBA" id="ARBA00008609"/>
    </source>
</evidence>
<dbReference type="EC" id="2.1.2.10" evidence="2 7"/>
<dbReference type="NCBIfam" id="NF001567">
    <property type="entry name" value="PRK00389.1"/>
    <property type="match status" value="1"/>
</dbReference>
<dbReference type="Gene3D" id="3.30.70.1400">
    <property type="entry name" value="Aminomethyltransferase beta-barrel domains"/>
    <property type="match status" value="1"/>
</dbReference>
<dbReference type="SUPFAM" id="SSF103025">
    <property type="entry name" value="Folate-binding domain"/>
    <property type="match status" value="1"/>
</dbReference>
<dbReference type="InterPro" id="IPR027266">
    <property type="entry name" value="TrmE/GcvT-like"/>
</dbReference>
<feature type="domain" description="Aminomethyltransferase C-terminal" evidence="9">
    <location>
        <begin position="280"/>
        <end position="356"/>
    </location>
</feature>
<comment type="catalytic activity">
    <reaction evidence="6 7">
        <text>N(6)-[(R)-S(8)-aminomethyldihydrolipoyl]-L-lysyl-[protein] + (6S)-5,6,7,8-tetrahydrofolate = N(6)-[(R)-dihydrolipoyl]-L-lysyl-[protein] + (6R)-5,10-methylene-5,6,7,8-tetrahydrofolate + NH4(+)</text>
        <dbReference type="Rhea" id="RHEA:16945"/>
        <dbReference type="Rhea" id="RHEA-COMP:10475"/>
        <dbReference type="Rhea" id="RHEA-COMP:10492"/>
        <dbReference type="ChEBI" id="CHEBI:15636"/>
        <dbReference type="ChEBI" id="CHEBI:28938"/>
        <dbReference type="ChEBI" id="CHEBI:57453"/>
        <dbReference type="ChEBI" id="CHEBI:83100"/>
        <dbReference type="ChEBI" id="CHEBI:83143"/>
        <dbReference type="EC" id="2.1.2.10"/>
    </reaction>
</comment>
<evidence type="ECO:0000259" key="9">
    <source>
        <dbReference type="Pfam" id="PF08669"/>
    </source>
</evidence>
<dbReference type="RefSeq" id="WP_028106760.1">
    <property type="nucleotide sequence ID" value="NZ_LVVL01000001.1"/>
</dbReference>
<keyword evidence="4 7" id="KW-0808">Transferase</keyword>
<comment type="similarity">
    <text evidence="1 7">Belongs to the GcvT family.</text>
</comment>
<evidence type="ECO:0000256" key="2">
    <source>
        <dbReference type="ARBA" id="ARBA00012616"/>
    </source>
</evidence>
<dbReference type="InterPro" id="IPR006223">
    <property type="entry name" value="GcvT"/>
</dbReference>
<dbReference type="SUPFAM" id="SSF101790">
    <property type="entry name" value="Aminomethyltransferase beta-barrel domain"/>
    <property type="match status" value="1"/>
</dbReference>
<evidence type="ECO:0000256" key="7">
    <source>
        <dbReference type="HAMAP-Rule" id="MF_00259"/>
    </source>
</evidence>
<dbReference type="PANTHER" id="PTHR43757:SF2">
    <property type="entry name" value="AMINOMETHYLTRANSFERASE, MITOCHONDRIAL"/>
    <property type="match status" value="1"/>
</dbReference>
<evidence type="ECO:0000259" key="8">
    <source>
        <dbReference type="Pfam" id="PF01571"/>
    </source>
</evidence>
<dbReference type="InterPro" id="IPR029043">
    <property type="entry name" value="GcvT/YgfZ_C"/>
</dbReference>
<organism evidence="10 11">
    <name type="scientific">Exiguobacterium undae</name>
    <dbReference type="NCBI Taxonomy" id="169177"/>
    <lineage>
        <taxon>Bacteria</taxon>
        <taxon>Bacillati</taxon>
        <taxon>Bacillota</taxon>
        <taxon>Bacilli</taxon>
        <taxon>Bacillales</taxon>
        <taxon>Bacillales Family XII. Incertae Sedis</taxon>
        <taxon>Exiguobacterium</taxon>
    </lineage>
</organism>
<feature type="domain" description="GCVT N-terminal" evidence="8">
    <location>
        <begin position="19"/>
        <end position="258"/>
    </location>
</feature>
<comment type="function">
    <text evidence="7">The glycine cleavage system catalyzes the degradation of glycine.</text>
</comment>
<evidence type="ECO:0000313" key="10">
    <source>
        <dbReference type="EMBL" id="OAN16055.1"/>
    </source>
</evidence>
<evidence type="ECO:0000256" key="4">
    <source>
        <dbReference type="ARBA" id="ARBA00022679"/>
    </source>
</evidence>
<dbReference type="PIRSF" id="PIRSF006487">
    <property type="entry name" value="GcvT"/>
    <property type="match status" value="1"/>
</dbReference>
<keyword evidence="3 7" id="KW-0032">Aminotransferase</keyword>
<reference evidence="10 11" key="1">
    <citation type="submission" date="2016-03" db="EMBL/GenBank/DDBJ databases">
        <authorList>
            <person name="Cho S.-Y."/>
            <person name="Lim S."/>
            <person name="Kim H."/>
            <person name="Soh E.H."/>
            <person name="Moon J.S."/>
        </authorList>
    </citation>
    <scope>NUCLEOTIDE SEQUENCE [LARGE SCALE GENOMIC DNA]</scope>
    <source>
        <strain evidence="10 11">KCTC 3810</strain>
    </source>
</reference>
<dbReference type="Pfam" id="PF01571">
    <property type="entry name" value="GCV_T"/>
    <property type="match status" value="1"/>
</dbReference>
<sequence length="360" mass="39254">MSQTTLKRTPLFDAIAPMGKMVDFAGFEMPVLFSSIKEEHVAVRERVGMFDVSHMGELFVSGPDALPFLQHTLSNDISKIAIGQAQYNVLCQEDGGTVDDLLVYRLAEQEYLLVVNASNIEKDEAHLRSYLTGDVTLENQSDAYGQIAVQGPEAVRLLQEMTTLELDAIKFFRFAQGELAGVEMLVSRSGYTGEDGFELYMAAPDAVVVWNTLLEAGVVPCGLGARDTLRFEACLPLYGHELSSTISPIEAGMKFAVKPEAKSFVGSAVLSKQKEDGPQRQLIGLELLDKGIARQDAPVLVDGTPVGFVTTGTLPPTIGKAIALALVPAEHATKESFEIEVRGKKLAARRIDTPFYRRNK</sequence>
<proteinExistence type="inferred from homology"/>
<gene>
    <name evidence="7" type="primary">gcvT</name>
    <name evidence="10" type="ORF">A3783_09025</name>
</gene>
<dbReference type="InterPro" id="IPR006222">
    <property type="entry name" value="GCVT_N"/>
</dbReference>
<dbReference type="Proteomes" id="UP000078447">
    <property type="component" value="Unassembled WGS sequence"/>
</dbReference>
<dbReference type="HAMAP" id="MF_00259">
    <property type="entry name" value="GcvT"/>
    <property type="match status" value="1"/>
</dbReference>
<evidence type="ECO:0000256" key="6">
    <source>
        <dbReference type="ARBA" id="ARBA00047665"/>
    </source>
</evidence>
<dbReference type="PANTHER" id="PTHR43757">
    <property type="entry name" value="AMINOMETHYLTRANSFERASE"/>
    <property type="match status" value="1"/>
</dbReference>
<dbReference type="EMBL" id="LVVL01000001">
    <property type="protein sequence ID" value="OAN16055.1"/>
    <property type="molecule type" value="Genomic_DNA"/>
</dbReference>
<evidence type="ECO:0000256" key="3">
    <source>
        <dbReference type="ARBA" id="ARBA00022576"/>
    </source>
</evidence>
<dbReference type="Pfam" id="PF08669">
    <property type="entry name" value="GCV_T_C"/>
    <property type="match status" value="1"/>
</dbReference>
<keyword evidence="11" id="KW-1185">Reference proteome</keyword>
<accession>A0ABX2VCU1</accession>
<evidence type="ECO:0000313" key="11">
    <source>
        <dbReference type="Proteomes" id="UP000078447"/>
    </source>
</evidence>
<comment type="caution">
    <text evidence="10">The sequence shown here is derived from an EMBL/GenBank/DDBJ whole genome shotgun (WGS) entry which is preliminary data.</text>
</comment>